<name>A0A2T4ZCM9_9BACL</name>
<sequence>MKKGLLFTAAVIGLVGLIYAWVWVEVYQTSQFYYEMATDNYRKGDYGAALKGVETENANGETAFLGGYQQVIDAWDQPYAWPRPSFVEDARGMVDQIINEKLTIAEGEALFQAYFNRDNRYLGRIMLRVGELYEQQQDVDAAIETYEVVRQAFANDDGLIKTASQRLSALKKQEENR</sequence>
<reference evidence="1 2" key="1">
    <citation type="submission" date="2018-04" db="EMBL/GenBank/DDBJ databases">
        <title>Genomic Encyclopedia of Archaeal and Bacterial Type Strains, Phase II (KMG-II): from individual species to whole genera.</title>
        <authorList>
            <person name="Goeker M."/>
        </authorList>
    </citation>
    <scope>NUCLEOTIDE SEQUENCE [LARGE SCALE GENOMIC DNA]</scope>
    <source>
        <strain evidence="1 2">DSM 45169</strain>
    </source>
</reference>
<dbReference type="EMBL" id="PZZP01000001">
    <property type="protein sequence ID" value="PTM59644.1"/>
    <property type="molecule type" value="Genomic_DNA"/>
</dbReference>
<dbReference type="OrthoDB" id="2111733at2"/>
<evidence type="ECO:0000313" key="1">
    <source>
        <dbReference type="EMBL" id="PTM59644.1"/>
    </source>
</evidence>
<protein>
    <recommendedName>
        <fullName evidence="3">Tetratricopeptide repeat protein</fullName>
    </recommendedName>
</protein>
<evidence type="ECO:0008006" key="3">
    <source>
        <dbReference type="Google" id="ProtNLM"/>
    </source>
</evidence>
<dbReference type="RefSeq" id="WP_107726786.1">
    <property type="nucleotide sequence ID" value="NZ_PZZP01000001.1"/>
</dbReference>
<accession>A0A2T4ZCM9</accession>
<evidence type="ECO:0000313" key="2">
    <source>
        <dbReference type="Proteomes" id="UP000241639"/>
    </source>
</evidence>
<gene>
    <name evidence="1" type="ORF">C8J48_2273</name>
</gene>
<comment type="caution">
    <text evidence="1">The sequence shown here is derived from an EMBL/GenBank/DDBJ whole genome shotgun (WGS) entry which is preliminary data.</text>
</comment>
<dbReference type="Proteomes" id="UP000241639">
    <property type="component" value="Unassembled WGS sequence"/>
</dbReference>
<dbReference type="AlphaFoldDB" id="A0A2T4ZCM9"/>
<organism evidence="1 2">
    <name type="scientific">Desmospora activa DSM 45169</name>
    <dbReference type="NCBI Taxonomy" id="1121389"/>
    <lineage>
        <taxon>Bacteria</taxon>
        <taxon>Bacillati</taxon>
        <taxon>Bacillota</taxon>
        <taxon>Bacilli</taxon>
        <taxon>Bacillales</taxon>
        <taxon>Thermoactinomycetaceae</taxon>
        <taxon>Desmospora</taxon>
    </lineage>
</organism>
<keyword evidence="2" id="KW-1185">Reference proteome</keyword>
<proteinExistence type="predicted"/>